<dbReference type="Proteomes" id="UP000700334">
    <property type="component" value="Unassembled WGS sequence"/>
</dbReference>
<dbReference type="EMBL" id="JAGFMF010011752">
    <property type="protein sequence ID" value="KAG8514005.1"/>
    <property type="molecule type" value="Genomic_DNA"/>
</dbReference>
<feature type="region of interest" description="Disordered" evidence="1">
    <location>
        <begin position="138"/>
        <end position="175"/>
    </location>
</feature>
<accession>A0A8J6A923</accession>
<gene>
    <name evidence="2" type="ORF">J0S82_003605</name>
</gene>
<evidence type="ECO:0000313" key="3">
    <source>
        <dbReference type="Proteomes" id="UP000700334"/>
    </source>
</evidence>
<evidence type="ECO:0000256" key="1">
    <source>
        <dbReference type="SAM" id="MobiDB-lite"/>
    </source>
</evidence>
<protein>
    <submittedName>
        <fullName evidence="2">Uncharacterized protein</fullName>
    </submittedName>
</protein>
<dbReference type="AlphaFoldDB" id="A0A8J6A923"/>
<proteinExistence type="predicted"/>
<feature type="non-terminal residue" evidence="2">
    <location>
        <position position="175"/>
    </location>
</feature>
<reference evidence="2" key="1">
    <citation type="journal article" date="2021" name="Evol. Appl.">
        <title>The genome of the Pyrenean desman and the effects of bottlenecks and inbreeding on the genomic landscape of an endangered species.</title>
        <authorList>
            <person name="Escoda L."/>
            <person name="Castresana J."/>
        </authorList>
    </citation>
    <scope>NUCLEOTIDE SEQUENCE</scope>
    <source>
        <strain evidence="2">IBE-C5619</strain>
    </source>
</reference>
<evidence type="ECO:0000313" key="2">
    <source>
        <dbReference type="EMBL" id="KAG8514005.1"/>
    </source>
</evidence>
<comment type="caution">
    <text evidence="2">The sequence shown here is derived from an EMBL/GenBank/DDBJ whole genome shotgun (WGS) entry which is preliminary data.</text>
</comment>
<keyword evidence="3" id="KW-1185">Reference proteome</keyword>
<feature type="non-terminal residue" evidence="2">
    <location>
        <position position="1"/>
    </location>
</feature>
<organism evidence="2 3">
    <name type="scientific">Galemys pyrenaicus</name>
    <name type="common">Iberian desman</name>
    <name type="synonym">Pyrenean desman</name>
    <dbReference type="NCBI Taxonomy" id="202257"/>
    <lineage>
        <taxon>Eukaryota</taxon>
        <taxon>Metazoa</taxon>
        <taxon>Chordata</taxon>
        <taxon>Craniata</taxon>
        <taxon>Vertebrata</taxon>
        <taxon>Euteleostomi</taxon>
        <taxon>Mammalia</taxon>
        <taxon>Eutheria</taxon>
        <taxon>Laurasiatheria</taxon>
        <taxon>Eulipotyphla</taxon>
        <taxon>Talpidae</taxon>
        <taxon>Galemys</taxon>
    </lineage>
</organism>
<name>A0A8J6A923_GALPY</name>
<sequence>DVILEEESTEIQSLEALWEKLNKSKSDLRVNLNNQKIKDELTVDISKRIHSLEDEAQPFQSQKIQLESENQNLQQKLEKNDSTVSGDCMTLQRKLTEEGNYQLLPWVQGKEEEAQGTQEVLLIIRSQRKRRLKSFNIASSNETDGPTSLEIKLSGNNSKEDLNNLHVPDSALPTK</sequence>